<dbReference type="AlphaFoldDB" id="A0A7X2M9L8"/>
<evidence type="ECO:0000313" key="2">
    <source>
        <dbReference type="Proteomes" id="UP000465607"/>
    </source>
</evidence>
<reference evidence="1 2" key="1">
    <citation type="journal article" date="2019" name="Nat. Med.">
        <title>A library of human gut bacterial isolates paired with longitudinal multiomics data enables mechanistic microbiome research.</title>
        <authorList>
            <person name="Poyet M."/>
            <person name="Groussin M."/>
            <person name="Gibbons S.M."/>
            <person name="Avila-Pacheco J."/>
            <person name="Jiang X."/>
            <person name="Kearney S.M."/>
            <person name="Perrotta A.R."/>
            <person name="Berdy B."/>
            <person name="Zhao S."/>
            <person name="Lieberman T.D."/>
            <person name="Swanson P.K."/>
            <person name="Smith M."/>
            <person name="Roesemann S."/>
            <person name="Alexander J.E."/>
            <person name="Rich S.A."/>
            <person name="Livny J."/>
            <person name="Vlamakis H."/>
            <person name="Clish C."/>
            <person name="Bullock K."/>
            <person name="Deik A."/>
            <person name="Scott J."/>
            <person name="Pierce K.A."/>
            <person name="Xavier R.J."/>
            <person name="Alm E.J."/>
        </authorList>
    </citation>
    <scope>NUCLEOTIDE SEQUENCE [LARGE SCALE GENOMIC DNA]</scope>
    <source>
        <strain evidence="1 2">BIOML-A5</strain>
    </source>
</reference>
<comment type="caution">
    <text evidence="1">The sequence shown here is derived from an EMBL/GenBank/DDBJ whole genome shotgun (WGS) entry which is preliminary data.</text>
</comment>
<dbReference type="RefSeq" id="WP_154268352.1">
    <property type="nucleotide sequence ID" value="NZ_JANGBN010000015.1"/>
</dbReference>
<gene>
    <name evidence="1" type="ORF">GKE44_04785</name>
</gene>
<accession>A0A7X2M9L8</accession>
<sequence length="58" mass="6613">MEWRRVLSRERIAKLPRYCRNYAHETQKCPAKDGGARIICAMDGAYNPVSSSIETLKA</sequence>
<protein>
    <submittedName>
        <fullName evidence="1">Uncharacterized protein</fullName>
    </submittedName>
</protein>
<dbReference type="Proteomes" id="UP000465607">
    <property type="component" value="Unassembled WGS sequence"/>
</dbReference>
<evidence type="ECO:0000313" key="1">
    <source>
        <dbReference type="EMBL" id="MSD26493.1"/>
    </source>
</evidence>
<name>A0A7X2M9L8_9FIRM</name>
<dbReference type="EMBL" id="WKQV01000004">
    <property type="protein sequence ID" value="MSD26493.1"/>
    <property type="molecule type" value="Genomic_DNA"/>
</dbReference>
<organism evidence="1 2">
    <name type="scientific">Agathobacter rectalis</name>
    <dbReference type="NCBI Taxonomy" id="39491"/>
    <lineage>
        <taxon>Bacteria</taxon>
        <taxon>Bacillati</taxon>
        <taxon>Bacillota</taxon>
        <taxon>Clostridia</taxon>
        <taxon>Lachnospirales</taxon>
        <taxon>Lachnospiraceae</taxon>
        <taxon>Agathobacter</taxon>
    </lineage>
</organism>
<proteinExistence type="predicted"/>